<gene>
    <name evidence="1" type="ORF">HB778_37005</name>
</gene>
<dbReference type="AlphaFoldDB" id="A0A7G6T4X5"/>
<accession>A0A7G6T4X5</accession>
<dbReference type="EMBL" id="CP050298">
    <property type="protein sequence ID" value="QND61807.1"/>
    <property type="molecule type" value="Genomic_DNA"/>
</dbReference>
<dbReference type="RefSeq" id="WP_183465557.1">
    <property type="nucleotide sequence ID" value="NZ_CP050298.1"/>
</dbReference>
<name>A0A7G6T4X5_9HYPH</name>
<organism evidence="1 2">
    <name type="scientific">Mesorhizobium huakuii</name>
    <dbReference type="NCBI Taxonomy" id="28104"/>
    <lineage>
        <taxon>Bacteria</taxon>
        <taxon>Pseudomonadati</taxon>
        <taxon>Pseudomonadota</taxon>
        <taxon>Alphaproteobacteria</taxon>
        <taxon>Hyphomicrobiales</taxon>
        <taxon>Phyllobacteriaceae</taxon>
        <taxon>Mesorhizobium</taxon>
    </lineage>
</organism>
<keyword evidence="1" id="KW-0614">Plasmid</keyword>
<sequence length="116" mass="12688">MLAARPGAKMLPVGGVSAPGVGRACCLDVIASALGEPFQVSRKADNWRRRRCRVFPRKIVRRLSHGEDDIDDIGEIVGDCLRRRMIDDGGRAVGRSGGRVDVFFGLLRDENGHFSP</sequence>
<geneLocation type="plasmid" evidence="1 2">
    <name>p_3</name>
</geneLocation>
<evidence type="ECO:0000313" key="2">
    <source>
        <dbReference type="Proteomes" id="UP000515465"/>
    </source>
</evidence>
<evidence type="ECO:0000313" key="1">
    <source>
        <dbReference type="EMBL" id="QND61807.1"/>
    </source>
</evidence>
<proteinExistence type="predicted"/>
<protein>
    <submittedName>
        <fullName evidence="1">Uncharacterized protein</fullName>
    </submittedName>
</protein>
<dbReference type="Proteomes" id="UP000515465">
    <property type="component" value="Plasmid p_3"/>
</dbReference>
<reference evidence="2" key="1">
    <citation type="journal article" date="2020" name="Mol. Plant Microbe">
        <title>Rhizobial microsymbionts of the narrowly endemic Oxytropis species growing in Kamchatka are characterized by significant genetic diversity and possess a set of genes that are associated with T3SS and T6SS secretion systems and can affect the development of symbiosis.</title>
        <authorList>
            <person name="Safronova V."/>
            <person name="Guro P."/>
            <person name="Sazanova A."/>
            <person name="Kuznetsova I."/>
            <person name="Belimov A."/>
            <person name="Yakubov V."/>
            <person name="Chirak E."/>
            <person name="Afonin A."/>
            <person name="Gogolev Y."/>
            <person name="Andronov E."/>
            <person name="Tikhonovich I."/>
        </authorList>
    </citation>
    <scope>NUCLEOTIDE SEQUENCE [LARGE SCALE GENOMIC DNA]</scope>
    <source>
        <strain evidence="2">583</strain>
        <plasmid evidence="2">p_3</plasmid>
    </source>
</reference>